<name>A0AAE0VGN1_9BIVA</name>
<evidence type="ECO:0000313" key="1">
    <source>
        <dbReference type="EMBL" id="KAK3577573.1"/>
    </source>
</evidence>
<reference evidence="1" key="1">
    <citation type="journal article" date="2021" name="Genome Biol. Evol.">
        <title>A High-Quality Reference Genome for a Parasitic Bivalve with Doubly Uniparental Inheritance (Bivalvia: Unionida).</title>
        <authorList>
            <person name="Smith C.H."/>
        </authorList>
    </citation>
    <scope>NUCLEOTIDE SEQUENCE</scope>
    <source>
        <strain evidence="1">CHS0354</strain>
    </source>
</reference>
<dbReference type="AlphaFoldDB" id="A0AAE0VGN1"/>
<accession>A0AAE0VGN1</accession>
<reference evidence="1" key="2">
    <citation type="journal article" date="2021" name="Genome Biol. Evol.">
        <title>Developing a high-quality reference genome for a parasitic bivalve with doubly uniparental inheritance (Bivalvia: Unionida).</title>
        <authorList>
            <person name="Smith C.H."/>
        </authorList>
    </citation>
    <scope>NUCLEOTIDE SEQUENCE</scope>
    <source>
        <strain evidence="1">CHS0354</strain>
        <tissue evidence="1">Mantle</tissue>
    </source>
</reference>
<protein>
    <submittedName>
        <fullName evidence="1">Uncharacterized protein</fullName>
    </submittedName>
</protein>
<sequence length="215" mass="24674">MTLLQTGKFKVRTVVGENDWGKQYNDTHKHKLKTIIEQSIVTTQMWKATKLSWSKRVTTLMGKSIRTADSDNIDGKIYHRTADGTTHGKIYHRTADSEMGKSIIQQQKTDSDNTDGKIYHRKDVTTRMGKSIIEQQINRCDNTDGKIYHRTADVTTWMGKYHRTDVTTEMGKSYHRTDVTTEMGKSYHRTDVTTRMGKSIIKEQIVTTQIGKAVQ</sequence>
<comment type="caution">
    <text evidence="1">The sequence shown here is derived from an EMBL/GenBank/DDBJ whole genome shotgun (WGS) entry which is preliminary data.</text>
</comment>
<evidence type="ECO:0000313" key="2">
    <source>
        <dbReference type="Proteomes" id="UP001195483"/>
    </source>
</evidence>
<gene>
    <name evidence="1" type="ORF">CHS0354_026538</name>
</gene>
<reference evidence="1" key="3">
    <citation type="submission" date="2023-05" db="EMBL/GenBank/DDBJ databases">
        <authorList>
            <person name="Smith C.H."/>
        </authorList>
    </citation>
    <scope>NUCLEOTIDE SEQUENCE</scope>
    <source>
        <strain evidence="1">CHS0354</strain>
        <tissue evidence="1">Mantle</tissue>
    </source>
</reference>
<dbReference type="Proteomes" id="UP001195483">
    <property type="component" value="Unassembled WGS sequence"/>
</dbReference>
<organism evidence="1 2">
    <name type="scientific">Potamilus streckersoni</name>
    <dbReference type="NCBI Taxonomy" id="2493646"/>
    <lineage>
        <taxon>Eukaryota</taxon>
        <taxon>Metazoa</taxon>
        <taxon>Spiralia</taxon>
        <taxon>Lophotrochozoa</taxon>
        <taxon>Mollusca</taxon>
        <taxon>Bivalvia</taxon>
        <taxon>Autobranchia</taxon>
        <taxon>Heteroconchia</taxon>
        <taxon>Palaeoheterodonta</taxon>
        <taxon>Unionida</taxon>
        <taxon>Unionoidea</taxon>
        <taxon>Unionidae</taxon>
        <taxon>Ambleminae</taxon>
        <taxon>Lampsilini</taxon>
        <taxon>Potamilus</taxon>
    </lineage>
</organism>
<proteinExistence type="predicted"/>
<keyword evidence="2" id="KW-1185">Reference proteome</keyword>
<dbReference type="EMBL" id="JAEAOA010001578">
    <property type="protein sequence ID" value="KAK3577573.1"/>
    <property type="molecule type" value="Genomic_DNA"/>
</dbReference>